<sequence length="338" mass="35921">MTVDPGSIPPLVGPATGSANPAASLTSLWSYIQPAADHMVRAPTNTPGKAPALAFDYHMGIHTAVYNYFTTRTGANGAGAGSDFYELLDGYFGDVAREALLGVPEDERLVQYLLPCFQRYSAGAGAMSRLLNYTNRQFVKRAIDEDRGWLRLADVIEDVAEAVRNRESHSKLAARLRARRDGELVRWGWDGSPADVSRAEAAAEAASPPDRVVPLASLAHRRFRTEIVEPLLKVPKAKKKNKGKAKAKEGGGGGGGSAAGAGLAAVAGFGTGVEKAGPKGRLARAVKVLLEGNIVSPDERLRLVRELFDMLRAVGVPPEQPLCRKLAKVIDASATTGT</sequence>
<comment type="caution">
    <text evidence="1">The sequence shown here is derived from an EMBL/GenBank/DDBJ whole genome shotgun (WGS) entry which is preliminary data.</text>
</comment>
<dbReference type="EMBL" id="MU273487">
    <property type="protein sequence ID" value="KAI0035239.1"/>
    <property type="molecule type" value="Genomic_DNA"/>
</dbReference>
<reference evidence="1" key="2">
    <citation type="journal article" date="2022" name="New Phytol.">
        <title>Evolutionary transition to the ectomycorrhizal habit in the genomes of a hyperdiverse lineage of mushroom-forming fungi.</title>
        <authorList>
            <person name="Looney B."/>
            <person name="Miyauchi S."/>
            <person name="Morin E."/>
            <person name="Drula E."/>
            <person name="Courty P.E."/>
            <person name="Kohler A."/>
            <person name="Kuo A."/>
            <person name="LaButti K."/>
            <person name="Pangilinan J."/>
            <person name="Lipzen A."/>
            <person name="Riley R."/>
            <person name="Andreopoulos W."/>
            <person name="He G."/>
            <person name="Johnson J."/>
            <person name="Nolan M."/>
            <person name="Tritt A."/>
            <person name="Barry K.W."/>
            <person name="Grigoriev I.V."/>
            <person name="Nagy L.G."/>
            <person name="Hibbett D."/>
            <person name="Henrissat B."/>
            <person name="Matheny P.B."/>
            <person name="Labbe J."/>
            <person name="Martin F.M."/>
        </authorList>
    </citation>
    <scope>NUCLEOTIDE SEQUENCE</scope>
    <source>
        <strain evidence="1">EC-137</strain>
    </source>
</reference>
<reference evidence="1" key="1">
    <citation type="submission" date="2021-02" db="EMBL/GenBank/DDBJ databases">
        <authorList>
            <consortium name="DOE Joint Genome Institute"/>
            <person name="Ahrendt S."/>
            <person name="Looney B.P."/>
            <person name="Miyauchi S."/>
            <person name="Morin E."/>
            <person name="Drula E."/>
            <person name="Courty P.E."/>
            <person name="Chicoki N."/>
            <person name="Fauchery L."/>
            <person name="Kohler A."/>
            <person name="Kuo A."/>
            <person name="Labutti K."/>
            <person name="Pangilinan J."/>
            <person name="Lipzen A."/>
            <person name="Riley R."/>
            <person name="Andreopoulos W."/>
            <person name="He G."/>
            <person name="Johnson J."/>
            <person name="Barry K.W."/>
            <person name="Grigoriev I.V."/>
            <person name="Nagy L."/>
            <person name="Hibbett D."/>
            <person name="Henrissat B."/>
            <person name="Matheny P.B."/>
            <person name="Labbe J."/>
            <person name="Martin F."/>
        </authorList>
    </citation>
    <scope>NUCLEOTIDE SEQUENCE</scope>
    <source>
        <strain evidence="1">EC-137</strain>
    </source>
</reference>
<dbReference type="Proteomes" id="UP000814128">
    <property type="component" value="Unassembled WGS sequence"/>
</dbReference>
<keyword evidence="2" id="KW-1185">Reference proteome</keyword>
<evidence type="ECO:0000313" key="1">
    <source>
        <dbReference type="EMBL" id="KAI0035239.1"/>
    </source>
</evidence>
<accession>A0ACB8QTS6</accession>
<organism evidence="1 2">
    <name type="scientific">Vararia minispora EC-137</name>
    <dbReference type="NCBI Taxonomy" id="1314806"/>
    <lineage>
        <taxon>Eukaryota</taxon>
        <taxon>Fungi</taxon>
        <taxon>Dikarya</taxon>
        <taxon>Basidiomycota</taxon>
        <taxon>Agaricomycotina</taxon>
        <taxon>Agaricomycetes</taxon>
        <taxon>Russulales</taxon>
        <taxon>Lachnocladiaceae</taxon>
        <taxon>Vararia</taxon>
    </lineage>
</organism>
<evidence type="ECO:0000313" key="2">
    <source>
        <dbReference type="Proteomes" id="UP000814128"/>
    </source>
</evidence>
<name>A0ACB8QTS6_9AGAM</name>
<proteinExistence type="predicted"/>
<protein>
    <submittedName>
        <fullName evidence="1">Uncharacterized protein</fullName>
    </submittedName>
</protein>
<gene>
    <name evidence="1" type="ORF">K488DRAFT_43698</name>
</gene>